<dbReference type="CDD" id="cd03768">
    <property type="entry name" value="SR_ResInv"/>
    <property type="match status" value="1"/>
</dbReference>
<dbReference type="GO" id="GO:0003677">
    <property type="term" value="F:DNA binding"/>
    <property type="evidence" value="ECO:0007669"/>
    <property type="project" value="InterPro"/>
</dbReference>
<dbReference type="SMART" id="SM00857">
    <property type="entry name" value="Resolvase"/>
    <property type="match status" value="1"/>
</dbReference>
<dbReference type="PATRIC" id="fig|1203610.3.peg.3779"/>
<accession>A0A0F5J8B7</accession>
<dbReference type="InterPro" id="IPR050639">
    <property type="entry name" value="SSR_resolvase"/>
</dbReference>
<dbReference type="InterPro" id="IPR006119">
    <property type="entry name" value="Resolv_N"/>
</dbReference>
<organism evidence="2 3">
    <name type="scientific">Parabacteroides gordonii MS-1 = DSM 23371</name>
    <dbReference type="NCBI Taxonomy" id="1203610"/>
    <lineage>
        <taxon>Bacteria</taxon>
        <taxon>Pseudomonadati</taxon>
        <taxon>Bacteroidota</taxon>
        <taxon>Bacteroidia</taxon>
        <taxon>Bacteroidales</taxon>
        <taxon>Tannerellaceae</taxon>
        <taxon>Parabacteroides</taxon>
    </lineage>
</organism>
<name>A0A0F5J8B7_9BACT</name>
<evidence type="ECO:0000313" key="2">
    <source>
        <dbReference type="EMBL" id="KKB54126.1"/>
    </source>
</evidence>
<dbReference type="PROSITE" id="PS51736">
    <property type="entry name" value="RECOMBINASES_3"/>
    <property type="match status" value="1"/>
</dbReference>
<dbReference type="Gene3D" id="3.40.50.1390">
    <property type="entry name" value="Resolvase, N-terminal catalytic domain"/>
    <property type="match status" value="1"/>
</dbReference>
<dbReference type="Pfam" id="PF00239">
    <property type="entry name" value="Resolvase"/>
    <property type="match status" value="1"/>
</dbReference>
<dbReference type="GO" id="GO:0000150">
    <property type="term" value="F:DNA strand exchange activity"/>
    <property type="evidence" value="ECO:0007669"/>
    <property type="project" value="InterPro"/>
</dbReference>
<dbReference type="InterPro" id="IPR036162">
    <property type="entry name" value="Resolvase-like_N_sf"/>
</dbReference>
<protein>
    <recommendedName>
        <fullName evidence="1">Resolvase/invertase-type recombinase catalytic domain-containing protein</fullName>
    </recommendedName>
</protein>
<evidence type="ECO:0000313" key="3">
    <source>
        <dbReference type="Proteomes" id="UP000033035"/>
    </source>
</evidence>
<proteinExistence type="predicted"/>
<reference evidence="2 3" key="1">
    <citation type="submission" date="2013-04" db="EMBL/GenBank/DDBJ databases">
        <title>The Genome Sequence of Parabacteroides gordonii DSM 23371.</title>
        <authorList>
            <consortium name="The Broad Institute Genomics Platform"/>
            <person name="Earl A."/>
            <person name="Ward D."/>
            <person name="Feldgarden M."/>
            <person name="Gevers D."/>
            <person name="Martens E."/>
            <person name="Sakamoto M."/>
            <person name="Benno Y."/>
            <person name="Suzuki N."/>
            <person name="Matsunaga N."/>
            <person name="Koshihara K."/>
            <person name="Seki M."/>
            <person name="Komiya H."/>
            <person name="Walker B."/>
            <person name="Young S."/>
            <person name="Zeng Q."/>
            <person name="Gargeya S."/>
            <person name="Fitzgerald M."/>
            <person name="Haas B."/>
            <person name="Abouelleil A."/>
            <person name="Allen A.W."/>
            <person name="Alvarado L."/>
            <person name="Arachchi H.M."/>
            <person name="Berlin A.M."/>
            <person name="Chapman S.B."/>
            <person name="Gainer-Dewar J."/>
            <person name="Goldberg J."/>
            <person name="Griggs A."/>
            <person name="Gujja S."/>
            <person name="Hansen M."/>
            <person name="Howarth C."/>
            <person name="Imamovic A."/>
            <person name="Ireland A."/>
            <person name="Larimer J."/>
            <person name="McCowan C."/>
            <person name="Murphy C."/>
            <person name="Pearson M."/>
            <person name="Poon T.W."/>
            <person name="Priest M."/>
            <person name="Roberts A."/>
            <person name="Saif S."/>
            <person name="Shea T."/>
            <person name="Sisk P."/>
            <person name="Sykes S."/>
            <person name="Wortman J."/>
            <person name="Nusbaum C."/>
            <person name="Birren B."/>
        </authorList>
    </citation>
    <scope>NUCLEOTIDE SEQUENCE [LARGE SCALE GENOMIC DNA]</scope>
    <source>
        <strain evidence="2 3">MS-1</strain>
    </source>
</reference>
<comment type="caution">
    <text evidence="2">The sequence shown here is derived from an EMBL/GenBank/DDBJ whole genome shotgun (WGS) entry which is preliminary data.</text>
</comment>
<feature type="domain" description="Resolvase/invertase-type recombinase catalytic" evidence="1">
    <location>
        <begin position="1"/>
        <end position="142"/>
    </location>
</feature>
<dbReference type="Proteomes" id="UP000033035">
    <property type="component" value="Unassembled WGS sequence"/>
</dbReference>
<dbReference type="EMBL" id="AQHW01000017">
    <property type="protein sequence ID" value="KKB54126.1"/>
    <property type="molecule type" value="Genomic_DNA"/>
</dbReference>
<gene>
    <name evidence="2" type="ORF">HMPREF1536_03707</name>
</gene>
<dbReference type="PANTHER" id="PTHR30461">
    <property type="entry name" value="DNA-INVERTASE FROM LAMBDOID PROPHAGE"/>
    <property type="match status" value="1"/>
</dbReference>
<dbReference type="RefSeq" id="WP_028726652.1">
    <property type="nucleotide sequence ID" value="NZ_AUAE01000010.1"/>
</dbReference>
<sequence length="198" mass="22842">MVIAYLRVTTGKQHLEKQRDEIERFALDKRIQVDKWLTDIVDDKRKVKDPSLSRVLDRMQQGDKVIITDIARLGRTLSDVMSLLGKCMAKGVHVYSINDRYILDDDLNTQVVSNTCSLISEIEHNLMSIRTKEALNHKKDKGLQLGRPKGTDAKQSLLDANKDEVMNMLERGDTVVMICKHFNVSRNTYYQFKRNYGL</sequence>
<dbReference type="AlphaFoldDB" id="A0A0F5J8B7"/>
<evidence type="ECO:0000259" key="1">
    <source>
        <dbReference type="PROSITE" id="PS51736"/>
    </source>
</evidence>
<dbReference type="PANTHER" id="PTHR30461:SF19">
    <property type="entry name" value="SITE-SPECIFIC RECOMBINASE RESOLVASE FAMILY"/>
    <property type="match status" value="1"/>
</dbReference>
<dbReference type="SUPFAM" id="SSF53041">
    <property type="entry name" value="Resolvase-like"/>
    <property type="match status" value="1"/>
</dbReference>
<keyword evidence="3" id="KW-1185">Reference proteome</keyword>
<dbReference type="HOGENOM" id="CLU_010686_3_0_10"/>